<sequence length="311" mass="34433">MSYQERKFFVLRDPLSAPEAASLLGRLVTSIESPLDRFAPYPDPRRPPHNTNDILPSILPEPEVSNSSDQTITAAKDHGFSVQLSALLNINLSRNSEESIRLESDLVKKYILSSPEIYFEQLMENGDYAKDARDLLSKAKRNRGYLITGFITASGTTWTTENTTGRGGGLDVAVPVGQASGIPDSGLLDISLGANSVTSRTQSHTRHVAGEQIIAISYATVQLSGKPIWPSRKVNYTPVITGPKKAKAHHFAMSNKDGDDMEEVEWDSDDEDGTIYTSEPMKFQEEEMEVLLKENQQNVEEDSSFSYLTIF</sequence>
<accession>A0A8H4NHA3</accession>
<dbReference type="EMBL" id="JAADJF010000755">
    <property type="protein sequence ID" value="KAF4414698.1"/>
    <property type="molecule type" value="Genomic_DNA"/>
</dbReference>
<dbReference type="AlphaFoldDB" id="A0A8H4NHA3"/>
<proteinExistence type="predicted"/>
<evidence type="ECO:0000313" key="2">
    <source>
        <dbReference type="Proteomes" id="UP000536711"/>
    </source>
</evidence>
<evidence type="ECO:0000313" key="1">
    <source>
        <dbReference type="EMBL" id="KAF4414698.1"/>
    </source>
</evidence>
<dbReference type="OrthoDB" id="5410365at2759"/>
<gene>
    <name evidence="1" type="ORF">FACUT_14050</name>
</gene>
<protein>
    <submittedName>
        <fullName evidence="1">Uncharacterized protein</fullName>
    </submittedName>
</protein>
<comment type="caution">
    <text evidence="1">The sequence shown here is derived from an EMBL/GenBank/DDBJ whole genome shotgun (WGS) entry which is preliminary data.</text>
</comment>
<dbReference type="Proteomes" id="UP000536711">
    <property type="component" value="Unassembled WGS sequence"/>
</dbReference>
<reference evidence="1 2" key="1">
    <citation type="submission" date="2020-01" db="EMBL/GenBank/DDBJ databases">
        <title>Identification and distribution of gene clusters putatively required for synthesis of sphingolipid metabolism inhibitors in phylogenetically diverse species of the filamentous fungus Fusarium.</title>
        <authorList>
            <person name="Kim H.-S."/>
            <person name="Busman M."/>
            <person name="Brown D.W."/>
            <person name="Divon H."/>
            <person name="Uhlig S."/>
            <person name="Proctor R.H."/>
        </authorList>
    </citation>
    <scope>NUCLEOTIDE SEQUENCE [LARGE SCALE GENOMIC DNA]</scope>
    <source>
        <strain evidence="1 2">NRRL 13308</strain>
    </source>
</reference>
<organism evidence="1 2">
    <name type="scientific">Fusarium acutatum</name>
    <dbReference type="NCBI Taxonomy" id="78861"/>
    <lineage>
        <taxon>Eukaryota</taxon>
        <taxon>Fungi</taxon>
        <taxon>Dikarya</taxon>
        <taxon>Ascomycota</taxon>
        <taxon>Pezizomycotina</taxon>
        <taxon>Sordariomycetes</taxon>
        <taxon>Hypocreomycetidae</taxon>
        <taxon>Hypocreales</taxon>
        <taxon>Nectriaceae</taxon>
        <taxon>Fusarium</taxon>
        <taxon>Fusarium fujikuroi species complex</taxon>
    </lineage>
</organism>
<name>A0A8H4NHA3_9HYPO</name>
<keyword evidence="2" id="KW-1185">Reference proteome</keyword>